<protein>
    <submittedName>
        <fullName evidence="3">Nuclear ribonuclease Z-like</fullName>
    </submittedName>
</protein>
<keyword evidence="2" id="KW-1185">Reference proteome</keyword>
<accession>A0ABM0GVW4</accession>
<evidence type="ECO:0000313" key="3">
    <source>
        <dbReference type="RefSeq" id="XP_002738480.1"/>
    </source>
</evidence>
<gene>
    <name evidence="3" type="primary">LOC100377136</name>
</gene>
<dbReference type="Pfam" id="PF12706">
    <property type="entry name" value="Lactamase_B_2"/>
    <property type="match status" value="1"/>
</dbReference>
<dbReference type="Gene3D" id="3.60.15.10">
    <property type="entry name" value="Ribonuclease Z/Hydroxyacylglutathione hydrolase-like"/>
    <property type="match status" value="1"/>
</dbReference>
<feature type="domain" description="Metallo-beta-lactamase" evidence="1">
    <location>
        <begin position="42"/>
        <end position="251"/>
    </location>
</feature>
<sequence>MDVGNFKIYDWSIAGTETCMVVVTDGMKIAFDIGYSTCQSVGCDHVFISHGHMDHVAGLIHHASKRSNMRMKPATYYVPCILKQSLLVVAEQLSIMHGKEIDYYKHKAPIEDFKSGQQIKLPKSYFATLFPTVHTIPSQGYILWKVRSKLKGEYQGLPSNEIASIKKSGIEVTEQQEYPEIAFTGDTTFECFQLEGNESVLKVKLLIMECTYLDDETSISEAREKGHLHLNELVEHAELFENVESILLMHFSLKYSTQQIEELVASKLPETLKNKVYLALSAHKNYNCR</sequence>
<dbReference type="SUPFAM" id="SSF56281">
    <property type="entry name" value="Metallo-hydrolase/oxidoreductase"/>
    <property type="match status" value="1"/>
</dbReference>
<evidence type="ECO:0000313" key="2">
    <source>
        <dbReference type="Proteomes" id="UP000694865"/>
    </source>
</evidence>
<dbReference type="RefSeq" id="XP_002738480.1">
    <property type="nucleotide sequence ID" value="XM_002738434.2"/>
</dbReference>
<dbReference type="GeneID" id="100377136"/>
<dbReference type="Proteomes" id="UP000694865">
    <property type="component" value="Unplaced"/>
</dbReference>
<reference evidence="3" key="1">
    <citation type="submission" date="2025-08" db="UniProtKB">
        <authorList>
            <consortium name="RefSeq"/>
        </authorList>
    </citation>
    <scope>IDENTIFICATION</scope>
    <source>
        <tissue evidence="3">Testes</tissue>
    </source>
</reference>
<organism evidence="2 3">
    <name type="scientific">Saccoglossus kowalevskii</name>
    <name type="common">Acorn worm</name>
    <dbReference type="NCBI Taxonomy" id="10224"/>
    <lineage>
        <taxon>Eukaryota</taxon>
        <taxon>Metazoa</taxon>
        <taxon>Hemichordata</taxon>
        <taxon>Enteropneusta</taxon>
        <taxon>Harrimaniidae</taxon>
        <taxon>Saccoglossus</taxon>
    </lineage>
</organism>
<dbReference type="InterPro" id="IPR036866">
    <property type="entry name" value="RibonucZ/Hydroxyglut_hydro"/>
</dbReference>
<evidence type="ECO:0000259" key="1">
    <source>
        <dbReference type="Pfam" id="PF12706"/>
    </source>
</evidence>
<dbReference type="PANTHER" id="PTHR46504">
    <property type="entry name" value="TRNASE Z TRZ1"/>
    <property type="match status" value="1"/>
</dbReference>
<proteinExistence type="predicted"/>
<dbReference type="InterPro" id="IPR001279">
    <property type="entry name" value="Metallo-B-lactamas"/>
</dbReference>
<dbReference type="PANTHER" id="PTHR46504:SF2">
    <property type="entry name" value="TRNASE Z TRZ1"/>
    <property type="match status" value="1"/>
</dbReference>
<name>A0ABM0GVW4_SACKO</name>